<organism evidence="1 2">
    <name type="scientific">Pseudodesulfovibrio hydrargyri</name>
    <dbReference type="NCBI Taxonomy" id="2125990"/>
    <lineage>
        <taxon>Bacteria</taxon>
        <taxon>Pseudomonadati</taxon>
        <taxon>Thermodesulfobacteriota</taxon>
        <taxon>Desulfovibrionia</taxon>
        <taxon>Desulfovibrionales</taxon>
        <taxon>Desulfovibrionaceae</taxon>
    </lineage>
</organism>
<evidence type="ECO:0000313" key="2">
    <source>
        <dbReference type="Proteomes" id="UP000181901"/>
    </source>
</evidence>
<accession>A0A1J5N979</accession>
<dbReference type="Pfam" id="PF05130">
    <property type="entry name" value="FlgN"/>
    <property type="match status" value="1"/>
</dbReference>
<dbReference type="Proteomes" id="UP000181901">
    <property type="component" value="Unassembled WGS sequence"/>
</dbReference>
<protein>
    <submittedName>
        <fullName evidence="1">FlgN protein</fullName>
    </submittedName>
</protein>
<comment type="caution">
    <text evidence="1">The sequence shown here is derived from an EMBL/GenBank/DDBJ whole genome shotgun (WGS) entry which is preliminary data.</text>
</comment>
<evidence type="ECO:0000313" key="1">
    <source>
        <dbReference type="EMBL" id="OIQ51368.1"/>
    </source>
</evidence>
<name>A0A1J5N979_9BACT</name>
<dbReference type="AlphaFoldDB" id="A0A1J5N979"/>
<proteinExistence type="predicted"/>
<dbReference type="EMBL" id="LKAQ01000004">
    <property type="protein sequence ID" value="OIQ51368.1"/>
    <property type="molecule type" value="Genomic_DNA"/>
</dbReference>
<sequence>MIRLIEENLVRQNKAMLLMLLLLEEEFSRLTQLKPQSVSRVELSIQELMRQVAGERVSLRRLVARVEPSAQRVRDILPGLDEEEAGAITQLLKRLDETEQKCGVQAAKNQQLAMALFDQSKGLLDFMHNQIKPKSTTTYGRTARFAKGINDARLLSGRL</sequence>
<gene>
    <name evidence="1" type="ORF">BerOc1_03319</name>
</gene>
<dbReference type="RefSeq" id="WP_071546856.1">
    <property type="nucleotide sequence ID" value="NZ_LKAQ01000004.1"/>
</dbReference>
<keyword evidence="2" id="KW-1185">Reference proteome</keyword>
<reference evidence="1 2" key="1">
    <citation type="submission" date="2015-09" db="EMBL/GenBank/DDBJ databases">
        <title>Genome of Desulfovibrio dechloracetivorans BerOc1, a mercury methylating strain isolated from highly hydrocarbons and metals contaminated coastal sediments.</title>
        <authorList>
            <person name="Goni Urriza M."/>
            <person name="Gassie C."/>
            <person name="Bouchez O."/>
            <person name="Klopp C."/>
            <person name="Ranchou-Peyruse A."/>
            <person name="Remy G."/>
        </authorList>
    </citation>
    <scope>NUCLEOTIDE SEQUENCE [LARGE SCALE GENOMIC DNA]</scope>
    <source>
        <strain evidence="1 2">BerOc1</strain>
    </source>
</reference>
<dbReference type="OrthoDB" id="5453528at2"/>
<dbReference type="GO" id="GO:0044780">
    <property type="term" value="P:bacterial-type flagellum assembly"/>
    <property type="evidence" value="ECO:0007669"/>
    <property type="project" value="InterPro"/>
</dbReference>
<dbReference type="InterPro" id="IPR007809">
    <property type="entry name" value="FlgN-like"/>
</dbReference>